<dbReference type="PANTHER" id="PTHR30538:SF0">
    <property type="entry name" value="L-LYSINE 2,3-AMINOMUTASE AQ_1632-RELATED"/>
    <property type="match status" value="1"/>
</dbReference>
<reference evidence="11 13" key="2">
    <citation type="submission" date="2019-04" db="EMBL/GenBank/DDBJ databases">
        <title>Draft genome sequence data and analysis of a Fermenting Bacterium, Geotoga petraea strain HO-Geo1, isolated from heavy-oil petroleum reservoir in Russia.</title>
        <authorList>
            <person name="Grouzdev D.S."/>
            <person name="Semenova E.M."/>
            <person name="Sokolova D.S."/>
            <person name="Tourova T.P."/>
            <person name="Poltaraus A.B."/>
            <person name="Nazina T.N."/>
        </authorList>
    </citation>
    <scope>NUCLEOTIDE SEQUENCE [LARGE SCALE GENOMIC DNA]</scope>
    <source>
        <strain evidence="11 13">HO-Geo1</strain>
    </source>
</reference>
<keyword evidence="7 8" id="KW-0411">Iron-sulfur</keyword>
<proteinExistence type="predicted"/>
<protein>
    <submittedName>
        <fullName evidence="10">KamA family protein</fullName>
    </submittedName>
    <submittedName>
        <fullName evidence="11">KamA family radical SAM protein</fullName>
    </submittedName>
</protein>
<evidence type="ECO:0000256" key="3">
    <source>
        <dbReference type="ARBA" id="ARBA00022691"/>
    </source>
</evidence>
<dbReference type="InterPro" id="IPR058240">
    <property type="entry name" value="rSAM_sf"/>
</dbReference>
<dbReference type="SFLD" id="SFLDS00029">
    <property type="entry name" value="Radical_SAM"/>
    <property type="match status" value="1"/>
</dbReference>
<evidence type="ECO:0000256" key="2">
    <source>
        <dbReference type="ARBA" id="ARBA00022485"/>
    </source>
</evidence>
<evidence type="ECO:0000256" key="6">
    <source>
        <dbReference type="ARBA" id="ARBA00023004"/>
    </source>
</evidence>
<dbReference type="Proteomes" id="UP000199322">
    <property type="component" value="Unassembled WGS sequence"/>
</dbReference>
<keyword evidence="4 8" id="KW-0479">Metal-binding</keyword>
<reference evidence="10 12" key="1">
    <citation type="submission" date="2016-10" db="EMBL/GenBank/DDBJ databases">
        <authorList>
            <person name="de Groot N.N."/>
        </authorList>
    </citation>
    <scope>NUCLEOTIDE SEQUENCE [LARGE SCALE GENOMIC DNA]</scope>
    <source>
        <strain evidence="10 12">WG14</strain>
    </source>
</reference>
<evidence type="ECO:0000259" key="9">
    <source>
        <dbReference type="PROSITE" id="PS51918"/>
    </source>
</evidence>
<evidence type="ECO:0000313" key="11">
    <source>
        <dbReference type="EMBL" id="TGG87359.1"/>
    </source>
</evidence>
<dbReference type="Pfam" id="PF04055">
    <property type="entry name" value="Radical_SAM"/>
    <property type="match status" value="1"/>
</dbReference>
<dbReference type="PANTHER" id="PTHR30538">
    <property type="entry name" value="LYSINE 2,3-AMINOMUTASE-RELATED"/>
    <property type="match status" value="1"/>
</dbReference>
<accession>A0A1G6MSJ6</accession>
<keyword evidence="2 8" id="KW-0004">4Fe-4S</keyword>
<feature type="domain" description="Radical SAM core" evidence="9">
    <location>
        <begin position="84"/>
        <end position="300"/>
    </location>
</feature>
<dbReference type="SFLD" id="SFLDG01070">
    <property type="entry name" value="PLP-dependent"/>
    <property type="match status" value="1"/>
</dbReference>
<dbReference type="InterPro" id="IPR003739">
    <property type="entry name" value="Lys_aminomutase/Glu_NH3_mut"/>
</dbReference>
<feature type="binding site" evidence="8">
    <location>
        <position position="98"/>
    </location>
    <ligand>
        <name>[4Fe-4S] cluster</name>
        <dbReference type="ChEBI" id="CHEBI:49883"/>
        <note>4Fe-4S-S-AdoMet</note>
    </ligand>
</feature>
<evidence type="ECO:0000256" key="4">
    <source>
        <dbReference type="ARBA" id="ARBA00022723"/>
    </source>
</evidence>
<dbReference type="STRING" id="28234.SAMN04488588_1368"/>
<dbReference type="CDD" id="cd01335">
    <property type="entry name" value="Radical_SAM"/>
    <property type="match status" value="1"/>
</dbReference>
<feature type="binding site" evidence="8">
    <location>
        <position position="102"/>
    </location>
    <ligand>
        <name>[4Fe-4S] cluster</name>
        <dbReference type="ChEBI" id="CHEBI:49883"/>
        <note>4Fe-4S-S-AdoMet</note>
    </ligand>
</feature>
<gene>
    <name evidence="11" type="ORF">E4650_08630</name>
    <name evidence="10" type="ORF">SAMN04488588_1368</name>
</gene>
<dbReference type="GO" id="GO:0051539">
    <property type="term" value="F:4 iron, 4 sulfur cluster binding"/>
    <property type="evidence" value="ECO:0007669"/>
    <property type="project" value="UniProtKB-KW"/>
</dbReference>
<comment type="cofactor">
    <cofactor evidence="1">
        <name>pyridoxal 5'-phosphate</name>
        <dbReference type="ChEBI" id="CHEBI:597326"/>
    </cofactor>
</comment>
<evidence type="ECO:0000256" key="5">
    <source>
        <dbReference type="ARBA" id="ARBA00022898"/>
    </source>
</evidence>
<dbReference type="InterPro" id="IPR013785">
    <property type="entry name" value="Aldolase_TIM"/>
</dbReference>
<evidence type="ECO:0000256" key="1">
    <source>
        <dbReference type="ARBA" id="ARBA00001933"/>
    </source>
</evidence>
<dbReference type="AlphaFoldDB" id="A0A1G6MSJ6"/>
<evidence type="ECO:0000313" key="12">
    <source>
        <dbReference type="Proteomes" id="UP000199322"/>
    </source>
</evidence>
<keyword evidence="3" id="KW-0949">S-adenosyl-L-methionine</keyword>
<dbReference type="OrthoDB" id="9768064at2"/>
<evidence type="ECO:0000313" key="10">
    <source>
        <dbReference type="EMBL" id="SDC58533.1"/>
    </source>
</evidence>
<sequence>MYPEYLINIDKVSKLSEEEKVALKEVTQKYKFRSNEYYLSLVDWEDPEDPIRKIIIPQMGELEEWGSLDSSSEKNYTVQRGFQHKYRDTALLLVNDVCGGFCRFCFRKRLFINPGEEVSRNVEKEIEYIKDHKEITNVLLTGGDPLLLSTKKLKDIITKIREIDHVKIIRIGSKLFSFNPYRIIEDESLLDLIEENSTREKRIYFMMHFNHPKEIQKPSIEAIDKVLKSGAIAVNQTPLVKGINDNSKVLSELFKKLSFYGVPPYYVFQGRPVKGNKPFIVPVEKGFTIFLKSIASISGLAKRPRFVMSHKTGKIEVSSMTKENIIFRYHRAVDEDNYKKFFVYKRNPNAYWYDDYKDLKEIYQF</sequence>
<dbReference type="GO" id="GO:0046872">
    <property type="term" value="F:metal ion binding"/>
    <property type="evidence" value="ECO:0007669"/>
    <property type="project" value="UniProtKB-KW"/>
</dbReference>
<dbReference type="EMBL" id="SRME01000005">
    <property type="protein sequence ID" value="TGG87359.1"/>
    <property type="molecule type" value="Genomic_DNA"/>
</dbReference>
<keyword evidence="5" id="KW-0663">Pyridoxal phosphate</keyword>
<dbReference type="PROSITE" id="PS51918">
    <property type="entry name" value="RADICAL_SAM"/>
    <property type="match status" value="1"/>
</dbReference>
<dbReference type="Gene3D" id="3.20.20.70">
    <property type="entry name" value="Aldolase class I"/>
    <property type="match status" value="1"/>
</dbReference>
<dbReference type="PIRSF" id="PIRSF004911">
    <property type="entry name" value="DUF160"/>
    <property type="match status" value="1"/>
</dbReference>
<evidence type="ECO:0000313" key="13">
    <source>
        <dbReference type="Proteomes" id="UP000297288"/>
    </source>
</evidence>
<name>A0A1G6MSJ6_9BACT</name>
<feature type="binding site" evidence="8">
    <location>
        <position position="105"/>
    </location>
    <ligand>
        <name>[4Fe-4S] cluster</name>
        <dbReference type="ChEBI" id="CHEBI:49883"/>
        <note>4Fe-4S-S-AdoMet</note>
    </ligand>
</feature>
<dbReference type="Proteomes" id="UP000297288">
    <property type="component" value="Unassembled WGS sequence"/>
</dbReference>
<keyword evidence="6" id="KW-0408">Iron</keyword>
<dbReference type="InterPro" id="IPR007197">
    <property type="entry name" value="rSAM"/>
</dbReference>
<dbReference type="EMBL" id="FMYV01000005">
    <property type="protein sequence ID" value="SDC58533.1"/>
    <property type="molecule type" value="Genomic_DNA"/>
</dbReference>
<dbReference type="RefSeq" id="WP_091403980.1">
    <property type="nucleotide sequence ID" value="NZ_FMYV01000005.1"/>
</dbReference>
<dbReference type="GO" id="GO:0003824">
    <property type="term" value="F:catalytic activity"/>
    <property type="evidence" value="ECO:0007669"/>
    <property type="project" value="InterPro"/>
</dbReference>
<evidence type="ECO:0000256" key="7">
    <source>
        <dbReference type="ARBA" id="ARBA00023014"/>
    </source>
</evidence>
<dbReference type="NCBIfam" id="TIGR00238">
    <property type="entry name" value="KamA family radical SAM protein"/>
    <property type="match status" value="1"/>
</dbReference>
<dbReference type="SUPFAM" id="SSF102114">
    <property type="entry name" value="Radical SAM enzymes"/>
    <property type="match status" value="1"/>
</dbReference>
<keyword evidence="12" id="KW-1185">Reference proteome</keyword>
<organism evidence="10 12">
    <name type="scientific">Geotoga petraea</name>
    <dbReference type="NCBI Taxonomy" id="28234"/>
    <lineage>
        <taxon>Bacteria</taxon>
        <taxon>Thermotogati</taxon>
        <taxon>Thermotogota</taxon>
        <taxon>Thermotogae</taxon>
        <taxon>Petrotogales</taxon>
        <taxon>Petrotogaceae</taxon>
        <taxon>Geotoga</taxon>
    </lineage>
</organism>
<evidence type="ECO:0000256" key="8">
    <source>
        <dbReference type="PIRSR" id="PIRSR004911-1"/>
    </source>
</evidence>